<dbReference type="AlphaFoldDB" id="A0A915K854"/>
<accession>A0A915K854</accession>
<reference evidence="2" key="1">
    <citation type="submission" date="2022-11" db="UniProtKB">
        <authorList>
            <consortium name="WormBaseParasite"/>
        </authorList>
    </citation>
    <scope>IDENTIFICATION</scope>
</reference>
<keyword evidence="1" id="KW-1185">Reference proteome</keyword>
<evidence type="ECO:0000313" key="2">
    <source>
        <dbReference type="WBParaSite" id="nRc.2.0.1.t34072-RA"/>
    </source>
</evidence>
<organism evidence="1 2">
    <name type="scientific">Romanomermis culicivorax</name>
    <name type="common">Nematode worm</name>
    <dbReference type="NCBI Taxonomy" id="13658"/>
    <lineage>
        <taxon>Eukaryota</taxon>
        <taxon>Metazoa</taxon>
        <taxon>Ecdysozoa</taxon>
        <taxon>Nematoda</taxon>
        <taxon>Enoplea</taxon>
        <taxon>Dorylaimia</taxon>
        <taxon>Mermithida</taxon>
        <taxon>Mermithoidea</taxon>
        <taxon>Mermithidae</taxon>
        <taxon>Romanomermis</taxon>
    </lineage>
</organism>
<proteinExistence type="predicted"/>
<name>A0A915K854_ROMCU</name>
<dbReference type="WBParaSite" id="nRc.2.0.1.t34072-RA">
    <property type="protein sequence ID" value="nRc.2.0.1.t34072-RA"/>
    <property type="gene ID" value="nRc.2.0.1.g34072"/>
</dbReference>
<dbReference type="Proteomes" id="UP000887565">
    <property type="component" value="Unplaced"/>
</dbReference>
<protein>
    <submittedName>
        <fullName evidence="2">Uncharacterized protein</fullName>
    </submittedName>
</protein>
<sequence>MSAMIGAITEWLISCHAFNLDIIDVGGKGQSIDFGNFQQVLQLQGWGVVNFRYETVSAESEKKQDRVECVKGGIGQNVLL</sequence>
<evidence type="ECO:0000313" key="1">
    <source>
        <dbReference type="Proteomes" id="UP000887565"/>
    </source>
</evidence>